<protein>
    <submittedName>
        <fullName evidence="4">UDP-glucuronosyl/UDP-glucosyltransferase</fullName>
    </submittedName>
</protein>
<evidence type="ECO:0000256" key="2">
    <source>
        <dbReference type="ARBA" id="ARBA00022676"/>
    </source>
</evidence>
<dbReference type="GO" id="GO:0035251">
    <property type="term" value="F:UDP-glucosyltransferase activity"/>
    <property type="evidence" value="ECO:0007669"/>
    <property type="project" value="TreeGrafter"/>
</dbReference>
<keyword evidence="5" id="KW-1185">Reference proteome</keyword>
<dbReference type="PANTHER" id="PTHR48047:SF5">
    <property type="entry name" value="FLAVONOL 7-O-RHAMNOSYLTRANSFERASE"/>
    <property type="match status" value="1"/>
</dbReference>
<accession>A0A1R3GB39</accession>
<comment type="caution">
    <text evidence="4">The sequence shown here is derived from an EMBL/GenBank/DDBJ whole genome shotgun (WGS) entry which is preliminary data.</text>
</comment>
<dbReference type="SUPFAM" id="SSF53756">
    <property type="entry name" value="UDP-Glycosyltransferase/glycogen phosphorylase"/>
    <property type="match status" value="1"/>
</dbReference>
<dbReference type="Gene3D" id="3.40.50.2000">
    <property type="entry name" value="Glycogen Phosphorylase B"/>
    <property type="match status" value="3"/>
</dbReference>
<dbReference type="GO" id="GO:0051555">
    <property type="term" value="P:flavonol biosynthetic process"/>
    <property type="evidence" value="ECO:0007669"/>
    <property type="project" value="TreeGrafter"/>
</dbReference>
<dbReference type="PANTHER" id="PTHR48047">
    <property type="entry name" value="GLYCOSYLTRANSFERASE"/>
    <property type="match status" value="1"/>
</dbReference>
<reference evidence="5" key="1">
    <citation type="submission" date="2013-09" db="EMBL/GenBank/DDBJ databases">
        <title>Corchorus olitorius genome sequencing.</title>
        <authorList>
            <person name="Alam M."/>
            <person name="Haque M.S."/>
            <person name="Islam M.S."/>
            <person name="Emdad E.M."/>
            <person name="Islam M.M."/>
            <person name="Ahmed B."/>
            <person name="Halim A."/>
            <person name="Hossen Q.M.M."/>
            <person name="Hossain M.Z."/>
            <person name="Ahmed R."/>
            <person name="Khan M.M."/>
            <person name="Islam R."/>
            <person name="Rashid M.M."/>
            <person name="Khan S.A."/>
            <person name="Rahman M.S."/>
            <person name="Alam M."/>
            <person name="Yahiya A.S."/>
            <person name="Khan M.S."/>
            <person name="Azam M.S."/>
            <person name="Haque T."/>
            <person name="Lashkar M.Z.H."/>
            <person name="Akhand A.I."/>
            <person name="Morshed G."/>
            <person name="Roy S."/>
            <person name="Uddin K.S."/>
            <person name="Rabeya T."/>
            <person name="Hossain A.S."/>
            <person name="Chowdhury A."/>
            <person name="Snigdha A.R."/>
            <person name="Mortoza M.S."/>
            <person name="Matin S.A."/>
            <person name="Hoque S.M.E."/>
            <person name="Islam M.K."/>
            <person name="Roy D.K."/>
            <person name="Haider R."/>
            <person name="Moosa M.M."/>
            <person name="Elias S.M."/>
            <person name="Hasan A.M."/>
            <person name="Jahan S."/>
            <person name="Shafiuddin M."/>
            <person name="Mahmood N."/>
            <person name="Shommy N.S."/>
        </authorList>
    </citation>
    <scope>NUCLEOTIDE SEQUENCE [LARGE SCALE GENOMIC DNA]</scope>
    <source>
        <strain evidence="5">cv. O-4</strain>
    </source>
</reference>
<dbReference type="Pfam" id="PF00201">
    <property type="entry name" value="UDPGT"/>
    <property type="match status" value="1"/>
</dbReference>
<evidence type="ECO:0000313" key="4">
    <source>
        <dbReference type="EMBL" id="OMO55305.1"/>
    </source>
</evidence>
<keyword evidence="3" id="KW-0808">Transferase</keyword>
<proteinExistence type="inferred from homology"/>
<dbReference type="Proteomes" id="UP000187203">
    <property type="component" value="Unassembled WGS sequence"/>
</dbReference>
<name>A0A1R3GB39_9ROSI</name>
<dbReference type="FunFam" id="3.40.50.2000:FF:000060">
    <property type="entry name" value="Glycosyltransferase"/>
    <property type="match status" value="1"/>
</dbReference>
<evidence type="ECO:0000313" key="5">
    <source>
        <dbReference type="Proteomes" id="UP000187203"/>
    </source>
</evidence>
<comment type="similarity">
    <text evidence="1">Belongs to the UDP-glycosyltransferase family.</text>
</comment>
<sequence>MQGGEGNSSVHILSIPFPTVGHILHRLLLRGLTVTVVVTPKNLHYLNPLLSFQSSNLYHILVFPLPSNTSIPPGVENVKDVDHIVYTPRFVTVLAQLKDPLVQWFQTHPSPPVAIISDFLLASWTNPLASHLNVKNLSFSVLSAHSIARWCDKMKNIQEEFTKHDRLWALGPLQKEKDSEKGGPISSIPQDQVIAWLEYSCQDKSVVYVAFGSQVRLSKPKMEAVASALEKSEVRFIWAVRDPRKGNEDEDNEIPEEFEEHVAGSGRGLVIKGWTPQLAILEHRAVGSFLTHCGWNSTLEAVLSGVLLLAWPMALVDNSFVAKLLVDELGVAIRVCEDLNSVPDATKLANLLSESVSIERSRPERVRAMKLRETAMAAIQKGGSSDKALDGLVETLCSLKCMKN</sequence>
<evidence type="ECO:0000256" key="1">
    <source>
        <dbReference type="ARBA" id="ARBA00009995"/>
    </source>
</evidence>
<dbReference type="CDD" id="cd03784">
    <property type="entry name" value="GT1_Gtf-like"/>
    <property type="match status" value="1"/>
</dbReference>
<dbReference type="InterPro" id="IPR002213">
    <property type="entry name" value="UDP_glucos_trans"/>
</dbReference>
<organism evidence="4 5">
    <name type="scientific">Corchorus olitorius</name>
    <dbReference type="NCBI Taxonomy" id="93759"/>
    <lineage>
        <taxon>Eukaryota</taxon>
        <taxon>Viridiplantae</taxon>
        <taxon>Streptophyta</taxon>
        <taxon>Embryophyta</taxon>
        <taxon>Tracheophyta</taxon>
        <taxon>Spermatophyta</taxon>
        <taxon>Magnoliopsida</taxon>
        <taxon>eudicotyledons</taxon>
        <taxon>Gunneridae</taxon>
        <taxon>Pentapetalae</taxon>
        <taxon>rosids</taxon>
        <taxon>malvids</taxon>
        <taxon>Malvales</taxon>
        <taxon>Malvaceae</taxon>
        <taxon>Grewioideae</taxon>
        <taxon>Apeibeae</taxon>
        <taxon>Corchorus</taxon>
    </lineage>
</organism>
<dbReference type="EMBL" id="AWUE01022988">
    <property type="protein sequence ID" value="OMO55305.1"/>
    <property type="molecule type" value="Genomic_DNA"/>
</dbReference>
<dbReference type="AlphaFoldDB" id="A0A1R3GB39"/>
<evidence type="ECO:0000256" key="3">
    <source>
        <dbReference type="ARBA" id="ARBA00022679"/>
    </source>
</evidence>
<gene>
    <name evidence="4" type="ORF">COLO4_36061</name>
</gene>
<dbReference type="OrthoDB" id="5835829at2759"/>
<keyword evidence="2" id="KW-0328">Glycosyltransferase</keyword>